<dbReference type="GO" id="GO:0016787">
    <property type="term" value="F:hydrolase activity"/>
    <property type="evidence" value="ECO:0007669"/>
    <property type="project" value="UniProtKB-KW"/>
</dbReference>
<organism evidence="2 3">
    <name type="scientific">Aerophototrophica crusticola</name>
    <dbReference type="NCBI Taxonomy" id="1709002"/>
    <lineage>
        <taxon>Bacteria</taxon>
        <taxon>Pseudomonadati</taxon>
        <taxon>Pseudomonadota</taxon>
        <taxon>Alphaproteobacteria</taxon>
        <taxon>Rhodospirillales</taxon>
        <taxon>Rhodospirillaceae</taxon>
        <taxon>Aerophototrophica</taxon>
    </lineage>
</organism>
<dbReference type="AlphaFoldDB" id="A0A858R8I1"/>
<dbReference type="Proteomes" id="UP000501891">
    <property type="component" value="Chromosome"/>
</dbReference>
<dbReference type="InterPro" id="IPR050583">
    <property type="entry name" value="Mycobacterial_A85_antigen"/>
</dbReference>
<protein>
    <submittedName>
        <fullName evidence="2">Alpha/beta hydrolase</fullName>
    </submittedName>
</protein>
<dbReference type="PANTHER" id="PTHR48098:SF6">
    <property type="entry name" value="FERRI-BACILLIBACTIN ESTERASE BESA"/>
    <property type="match status" value="1"/>
</dbReference>
<evidence type="ECO:0000313" key="3">
    <source>
        <dbReference type="Proteomes" id="UP000501891"/>
    </source>
</evidence>
<accession>A0A858R8I1</accession>
<dbReference type="SUPFAM" id="SSF53474">
    <property type="entry name" value="alpha/beta-Hydrolases"/>
    <property type="match status" value="1"/>
</dbReference>
<keyword evidence="1" id="KW-0732">Signal</keyword>
<dbReference type="PANTHER" id="PTHR48098">
    <property type="entry name" value="ENTEROCHELIN ESTERASE-RELATED"/>
    <property type="match status" value="1"/>
</dbReference>
<feature type="chain" id="PRO_5032855579" evidence="1">
    <location>
        <begin position="27"/>
        <end position="296"/>
    </location>
</feature>
<dbReference type="InterPro" id="IPR000801">
    <property type="entry name" value="Esterase-like"/>
</dbReference>
<dbReference type="EMBL" id="CP051775">
    <property type="protein sequence ID" value="QJE73493.1"/>
    <property type="molecule type" value="Genomic_DNA"/>
</dbReference>
<dbReference type="KEGG" id="acru:HHL28_10665"/>
<sequence length="296" mass="32370">MPTFLRRAAVVAALALAILGTRPTPAQDAPPFQLERSAVHTVVSKAVGRTYQLYVKLPPGYGDPANAGRRYPVLYLTDGDYTFQVASGVTRLPHNAGKLEHVILVGLSYAQGEDGMVSRRRDLTPWPNPSLPSPTGGARAYLDFITKEAIPLVERQYRADPARRTLVGQSFGGLFGLWVAFTEPGHFESYILTSPSFWYADEALHALEAAHAARHKDLKARIYMATGGFETVKPGAKDPRYNKTNDMVGAQGAMARRLGSRKYPGLKVRADVIEGTVHETTFPVGFVHGMTWLYGG</sequence>
<reference evidence="2" key="1">
    <citation type="submission" date="2020-04" db="EMBL/GenBank/DDBJ databases">
        <title>A desert anoxygenic phototrophic bacterium fixes CO2 using RubisCO under aerobic conditions.</title>
        <authorList>
            <person name="Tang K."/>
        </authorList>
    </citation>
    <scope>NUCLEOTIDE SEQUENCE [LARGE SCALE GENOMIC DNA]</scope>
    <source>
        <strain evidence="2">MIMtkB3</strain>
    </source>
</reference>
<dbReference type="InterPro" id="IPR029058">
    <property type="entry name" value="AB_hydrolase_fold"/>
</dbReference>
<feature type="signal peptide" evidence="1">
    <location>
        <begin position="1"/>
        <end position="26"/>
    </location>
</feature>
<keyword evidence="2" id="KW-0378">Hydrolase</keyword>
<proteinExistence type="predicted"/>
<evidence type="ECO:0000256" key="1">
    <source>
        <dbReference type="SAM" id="SignalP"/>
    </source>
</evidence>
<name>A0A858R8I1_9PROT</name>
<keyword evidence="3" id="KW-1185">Reference proteome</keyword>
<gene>
    <name evidence="2" type="ORF">HHL28_10665</name>
</gene>
<evidence type="ECO:0000313" key="2">
    <source>
        <dbReference type="EMBL" id="QJE73493.1"/>
    </source>
</evidence>
<dbReference type="Pfam" id="PF00756">
    <property type="entry name" value="Esterase"/>
    <property type="match status" value="1"/>
</dbReference>
<dbReference type="Gene3D" id="3.40.50.1820">
    <property type="entry name" value="alpha/beta hydrolase"/>
    <property type="match status" value="1"/>
</dbReference>